<dbReference type="InterPro" id="IPR012480">
    <property type="entry name" value="Hepar_II_III_C"/>
</dbReference>
<protein>
    <recommendedName>
        <fullName evidence="2">Heparinase II/III-like C-terminal domain-containing protein</fullName>
    </recommendedName>
</protein>
<dbReference type="EMBL" id="VUNJ01000003">
    <property type="protein sequence ID" value="MST91167.1"/>
    <property type="molecule type" value="Genomic_DNA"/>
</dbReference>
<dbReference type="RefSeq" id="WP_154521761.1">
    <property type="nucleotide sequence ID" value="NZ_VUNJ01000003.1"/>
</dbReference>
<dbReference type="GO" id="GO:0030313">
    <property type="term" value="C:cell envelope"/>
    <property type="evidence" value="ECO:0007669"/>
    <property type="project" value="UniProtKB-SubCell"/>
</dbReference>
<comment type="caution">
    <text evidence="3">The sequence shown here is derived from an EMBL/GenBank/DDBJ whole genome shotgun (WGS) entry which is preliminary data.</text>
</comment>
<evidence type="ECO:0000259" key="2">
    <source>
        <dbReference type="Pfam" id="PF07940"/>
    </source>
</evidence>
<organism evidence="3 4">
    <name type="scientific">Ruthenibacterium lactatiformans</name>
    <dbReference type="NCBI Taxonomy" id="1550024"/>
    <lineage>
        <taxon>Bacteria</taxon>
        <taxon>Bacillati</taxon>
        <taxon>Bacillota</taxon>
        <taxon>Clostridia</taxon>
        <taxon>Eubacteriales</taxon>
        <taxon>Oscillospiraceae</taxon>
        <taxon>Ruthenibacterium</taxon>
    </lineage>
</organism>
<dbReference type="AlphaFoldDB" id="A0A6I2U0L6"/>
<evidence type="ECO:0000313" key="3">
    <source>
        <dbReference type="EMBL" id="MST91167.1"/>
    </source>
</evidence>
<sequence length="589" mass="66719">MLAEINFQNMLAAHPLASEFSVPMQGTVSYVDRQRTLLSERAKQYLAQSVPRLTFEDFTAYGKNGKRADYDAHYYDRRGRLMVFALMAWLEPENETWLSAFCDIVWDICAEPFWCIPAHFYDEKRAPLDFGLYANHLDLFSCETAFALAEADALLAERLPEMIRRQIRLSVQRRVFDTWLNDKRRFFFEKYPNNWASVCAGSIGGAALYLLPDGQELHRILHRCMACIDVYFSSFGADGVCLEGAGYFSYGFGFFTCFADLLNKRSHGQIDLFVLQEKAKVVAMSQHWFYISGRTAVNFADTREDVKCRMGISQHLLDKTGAPIPSVAEDVLDDTCYRFCLAVRDLAWTHHESPASQTSEAVWLEQAQWFLSRHDSLALAAKGGCNGQSHGHNDCGSLIVFANGESCICDPGAGQYTAAYFSPKRYEFLTTGARGHNVPIINDTFQTFGPTFCARELEVETDTPVRAFSAELSACYPPQANVRRFVRRIVHNTGNDSITLEDTVMLNAAGFCCENFCGREEIVLKPGEAVFSRKGQQVRLCYDEELLKAEIIQDSYIDIDNRNCPVWFLRLHSRNEAASHTIRIEITGK</sequence>
<accession>A0A6I2U0L6</accession>
<name>A0A6I2U0L6_9FIRM</name>
<evidence type="ECO:0000256" key="1">
    <source>
        <dbReference type="ARBA" id="ARBA00004196"/>
    </source>
</evidence>
<dbReference type="SUPFAM" id="SSF48230">
    <property type="entry name" value="Chondroitin AC/alginate lyase"/>
    <property type="match status" value="1"/>
</dbReference>
<dbReference type="Proteomes" id="UP000431913">
    <property type="component" value="Unassembled WGS sequence"/>
</dbReference>
<dbReference type="GO" id="GO:0016829">
    <property type="term" value="F:lyase activity"/>
    <property type="evidence" value="ECO:0007669"/>
    <property type="project" value="InterPro"/>
</dbReference>
<dbReference type="PANTHER" id="PTHR38045">
    <property type="entry name" value="CHROMOSOME 1, WHOLE GENOME SHOTGUN SEQUENCE"/>
    <property type="match status" value="1"/>
</dbReference>
<gene>
    <name evidence="3" type="ORF">FYJ76_04325</name>
</gene>
<dbReference type="Gene3D" id="2.70.98.70">
    <property type="match status" value="1"/>
</dbReference>
<dbReference type="Pfam" id="PF07940">
    <property type="entry name" value="Hepar_II_III_C"/>
    <property type="match status" value="1"/>
</dbReference>
<feature type="domain" description="Heparinase II/III-like C-terminal" evidence="2">
    <location>
        <begin position="358"/>
        <end position="507"/>
    </location>
</feature>
<reference evidence="3 4" key="1">
    <citation type="submission" date="2019-08" db="EMBL/GenBank/DDBJ databases">
        <title>In-depth cultivation of the pig gut microbiome towards novel bacterial diversity and tailored functional studies.</title>
        <authorList>
            <person name="Wylensek D."/>
            <person name="Hitch T.C.A."/>
            <person name="Clavel T."/>
        </authorList>
    </citation>
    <scope>NUCLEOTIDE SEQUENCE [LARGE SCALE GENOMIC DNA]</scope>
    <source>
        <strain evidence="3 4">WCA3-601-WT-6J</strain>
    </source>
</reference>
<dbReference type="PANTHER" id="PTHR38045:SF1">
    <property type="entry name" value="HEPARINASE II_III-LIKE PROTEIN"/>
    <property type="match status" value="1"/>
</dbReference>
<evidence type="ECO:0000313" key="4">
    <source>
        <dbReference type="Proteomes" id="UP000431913"/>
    </source>
</evidence>
<proteinExistence type="predicted"/>
<dbReference type="Gene3D" id="1.50.10.100">
    <property type="entry name" value="Chondroitin AC/alginate lyase"/>
    <property type="match status" value="1"/>
</dbReference>
<dbReference type="InterPro" id="IPR008929">
    <property type="entry name" value="Chondroitin_lyas"/>
</dbReference>
<comment type="subcellular location">
    <subcellularLocation>
        <location evidence="1">Cell envelope</location>
    </subcellularLocation>
</comment>